<evidence type="ECO:0000313" key="10">
    <source>
        <dbReference type="Proteomes" id="UP001652624"/>
    </source>
</evidence>
<dbReference type="Gene3D" id="3.30.40.10">
    <property type="entry name" value="Zinc/RING finger domain, C3HC4 (zinc finger)"/>
    <property type="match status" value="1"/>
</dbReference>
<keyword evidence="3 6" id="KW-0862">Zinc</keyword>
<dbReference type="SUPFAM" id="SSF57850">
    <property type="entry name" value="RING/U-box"/>
    <property type="match status" value="1"/>
</dbReference>
<dbReference type="Gene3D" id="1.20.930.20">
    <property type="entry name" value="Adaptor protein Cbl, N-terminal domain"/>
    <property type="match status" value="1"/>
</dbReference>
<dbReference type="InterPro" id="IPR036860">
    <property type="entry name" value="SH2_dom_sf"/>
</dbReference>
<gene>
    <name evidence="11" type="primary">CBLC</name>
</gene>
<dbReference type="Gene3D" id="1.10.238.10">
    <property type="entry name" value="EF-hand"/>
    <property type="match status" value="1"/>
</dbReference>
<dbReference type="InterPro" id="IPR014741">
    <property type="entry name" value="Adaptor_Cbl_EF_hand-like"/>
</dbReference>
<keyword evidence="6" id="KW-0808">Transferase</keyword>
<evidence type="ECO:0000256" key="7">
    <source>
        <dbReference type="SAM" id="MobiDB-lite"/>
    </source>
</evidence>
<dbReference type="PANTHER" id="PTHR23007:SF12">
    <property type="entry name" value="E3 UBIQUITIN-PROTEIN LIGASE CBL-C"/>
    <property type="match status" value="1"/>
</dbReference>
<evidence type="ECO:0000256" key="1">
    <source>
        <dbReference type="ARBA" id="ARBA00022723"/>
    </source>
</evidence>
<evidence type="ECO:0000256" key="5">
    <source>
        <dbReference type="PROSITE-ProRule" id="PRU00175"/>
    </source>
</evidence>
<evidence type="ECO:0000256" key="4">
    <source>
        <dbReference type="ARBA" id="ARBA00022837"/>
    </source>
</evidence>
<dbReference type="RefSeq" id="XP_060042434.1">
    <property type="nucleotide sequence ID" value="XM_060186451.1"/>
</dbReference>
<organism evidence="10 11">
    <name type="scientific">Erinaceus europaeus</name>
    <name type="common">Western European hedgehog</name>
    <dbReference type="NCBI Taxonomy" id="9365"/>
    <lineage>
        <taxon>Eukaryota</taxon>
        <taxon>Metazoa</taxon>
        <taxon>Chordata</taxon>
        <taxon>Craniata</taxon>
        <taxon>Vertebrata</taxon>
        <taxon>Euteleostomi</taxon>
        <taxon>Mammalia</taxon>
        <taxon>Eutheria</taxon>
        <taxon>Laurasiatheria</taxon>
        <taxon>Eulipotyphla</taxon>
        <taxon>Erinaceidae</taxon>
        <taxon>Erinaceinae</taxon>
        <taxon>Erinaceus</taxon>
    </lineage>
</organism>
<feature type="compositionally biased region" description="Pro residues" evidence="7">
    <location>
        <begin position="40"/>
        <end position="49"/>
    </location>
</feature>
<dbReference type="PANTHER" id="PTHR23007">
    <property type="entry name" value="CBL"/>
    <property type="match status" value="1"/>
</dbReference>
<comment type="catalytic activity">
    <reaction evidence="6">
        <text>S-ubiquitinyl-[E2 ubiquitin-conjugating enzyme]-L-cysteine + [acceptor protein]-L-lysine = [E2 ubiquitin-conjugating enzyme]-L-cysteine + N(6)-ubiquitinyl-[acceptor protein]-L-lysine.</text>
        <dbReference type="EC" id="2.3.2.27"/>
    </reaction>
</comment>
<comment type="domain">
    <text evidence="6">The N-terminus is composed of the phosphotyrosine binding (PTB) domain, a short linker region and the RING-type zinc finger. The PTB domain, which is also called TKB (tyrosine kinase binding) domain, is composed of three different subdomains: a four-helix bundle (4H), a calcium-binding EF hand and a divergent SH2 domain.</text>
</comment>
<name>A0ABM3X0S6_ERIEU</name>
<dbReference type="PROSITE" id="PS51506">
    <property type="entry name" value="CBL_PTB"/>
    <property type="match status" value="1"/>
</dbReference>
<evidence type="ECO:0000256" key="2">
    <source>
        <dbReference type="ARBA" id="ARBA00022771"/>
    </source>
</evidence>
<feature type="domain" description="RING-type" evidence="8">
    <location>
        <begin position="391"/>
        <end position="430"/>
    </location>
</feature>
<dbReference type="Pfam" id="PF02761">
    <property type="entry name" value="Cbl_N2"/>
    <property type="match status" value="1"/>
</dbReference>
<evidence type="ECO:0000313" key="11">
    <source>
        <dbReference type="RefSeq" id="XP_060042434.1"/>
    </source>
</evidence>
<evidence type="ECO:0000256" key="3">
    <source>
        <dbReference type="ARBA" id="ARBA00022833"/>
    </source>
</evidence>
<dbReference type="SUPFAM" id="SSF47473">
    <property type="entry name" value="EF-hand"/>
    <property type="match status" value="1"/>
</dbReference>
<keyword evidence="1 6" id="KW-0479">Metal-binding</keyword>
<accession>A0ABM3X0S6</accession>
<keyword evidence="6" id="KW-0833">Ubl conjugation pathway</keyword>
<dbReference type="InterPro" id="IPR017907">
    <property type="entry name" value="Znf_RING_CS"/>
</dbReference>
<dbReference type="GeneID" id="103122301"/>
<dbReference type="Pfam" id="PF13920">
    <property type="entry name" value="zf-C3HC4_3"/>
    <property type="match status" value="1"/>
</dbReference>
<feature type="domain" description="Cbl-PTB" evidence="9">
    <location>
        <begin position="48"/>
        <end position="361"/>
    </location>
</feature>
<protein>
    <recommendedName>
        <fullName evidence="6">E3 ubiquitin-protein ligase CBL</fullName>
        <ecNumber evidence="6">2.3.2.27</ecNumber>
    </recommendedName>
</protein>
<dbReference type="CDD" id="cd09920">
    <property type="entry name" value="SH2_Cbl-b_TKB"/>
    <property type="match status" value="1"/>
</dbReference>
<dbReference type="SMART" id="SM00184">
    <property type="entry name" value="RING"/>
    <property type="match status" value="1"/>
</dbReference>
<dbReference type="Proteomes" id="UP001652624">
    <property type="component" value="Chromosome 2"/>
</dbReference>
<dbReference type="SUPFAM" id="SSF55550">
    <property type="entry name" value="SH2 domain"/>
    <property type="match status" value="1"/>
</dbReference>
<dbReference type="Pfam" id="PF02262">
    <property type="entry name" value="Cbl_N"/>
    <property type="match status" value="1"/>
</dbReference>
<dbReference type="Gene3D" id="3.30.505.10">
    <property type="entry name" value="SH2 domain"/>
    <property type="match status" value="1"/>
</dbReference>
<dbReference type="InterPro" id="IPR014742">
    <property type="entry name" value="Adaptor_Cbl_SH2-like"/>
</dbReference>
<dbReference type="InterPro" id="IPR036537">
    <property type="entry name" value="Adaptor_Cbl_N_dom_sf"/>
</dbReference>
<evidence type="ECO:0000256" key="6">
    <source>
        <dbReference type="RuleBase" id="RU367001"/>
    </source>
</evidence>
<evidence type="ECO:0000259" key="8">
    <source>
        <dbReference type="PROSITE" id="PS50089"/>
    </source>
</evidence>
<dbReference type="InterPro" id="IPR024162">
    <property type="entry name" value="Adaptor_Cbl"/>
</dbReference>
<dbReference type="InterPro" id="IPR001841">
    <property type="entry name" value="Znf_RING"/>
</dbReference>
<dbReference type="InterPro" id="IPR011992">
    <property type="entry name" value="EF-hand-dom_pair"/>
</dbReference>
<keyword evidence="4 6" id="KW-0106">Calcium</keyword>
<feature type="region of interest" description="Disordered" evidence="7">
    <location>
        <begin position="1"/>
        <end position="57"/>
    </location>
</feature>
<keyword evidence="2 5" id="KW-0863">Zinc-finger</keyword>
<dbReference type="SUPFAM" id="SSF47668">
    <property type="entry name" value="N-terminal domain of cbl (N-cbl)"/>
    <property type="match status" value="1"/>
</dbReference>
<dbReference type="InterPro" id="IPR024159">
    <property type="entry name" value="Cbl_PTB"/>
</dbReference>
<sequence>MHNSPGVPAPRPRPRCVPGATQPPTPPQGARASHGSQRPSPVPAEPPGPMAAAGEPRALSRAEKLLRRLEEQCGDPRLAGSPPSLRDLLPRVRQLLREVARARRGPGGPEAPGGARDFLAVYLANLEAKAGQLSALLPPPGRRTAADPELFPEGSRLRRQLSKLALIFSHMHAELSALFPAGHYCGQTYRLTKTPAHTFWREHCGPRCIVPWGEFESLLCICHPVDSGPTALVLRATIDLTCSGYVSVFEFDIFTRLFEPWPTLLKNWELLAVNHPGYMAFLTYDEVRGRLQAYKDKPGSYIFRPSCTHLGRWAIGHVSPDGSILQTIPTNKPLLQALLEGQKEGFYLYPDGRNHNPDLSELCHSEPHQLVHVSQEQLQLYWAMNSTFELCKICVESEKDVKIQPCGHLLCSHCLATWQLSDSQTCPFCRCQIKGHETISIHHLPRTPAKMRAWELGDDGEEEWQPVTPSAPPLPPPVPPRRPQIKGPQRVTLLPAPGPLQQTFLPEALRSRVQSPTTPSARVEQSLVKNKTQKKKIAA</sequence>
<evidence type="ECO:0000259" key="9">
    <source>
        <dbReference type="PROSITE" id="PS51506"/>
    </source>
</evidence>
<reference evidence="11" key="2">
    <citation type="submission" date="2025-08" db="UniProtKB">
        <authorList>
            <consortium name="RefSeq"/>
        </authorList>
    </citation>
    <scope>IDENTIFICATION</scope>
</reference>
<dbReference type="InterPro" id="IPR013083">
    <property type="entry name" value="Znf_RING/FYVE/PHD"/>
</dbReference>
<dbReference type="EC" id="2.3.2.27" evidence="6"/>
<dbReference type="InterPro" id="IPR003153">
    <property type="entry name" value="Adaptor_Cbl_N_hlx"/>
</dbReference>
<feature type="compositionally biased region" description="Pro residues" evidence="7">
    <location>
        <begin position="469"/>
        <end position="482"/>
    </location>
</feature>
<comment type="function">
    <text evidence="6">E3 ubiquitin-protein ligase which accepts ubiquitin from specific E2 ubiquitin-conjugating enzymes, and transfers it to substrates, generally promoting their degradation by the proteasome.</text>
</comment>
<dbReference type="PROSITE" id="PS00518">
    <property type="entry name" value="ZF_RING_1"/>
    <property type="match status" value="1"/>
</dbReference>
<dbReference type="PROSITE" id="PS50089">
    <property type="entry name" value="ZF_RING_2"/>
    <property type="match status" value="1"/>
</dbReference>
<dbReference type="Pfam" id="PF02762">
    <property type="entry name" value="Cbl_N3"/>
    <property type="match status" value="1"/>
</dbReference>
<keyword evidence="10" id="KW-1185">Reference proteome</keyword>
<proteinExistence type="predicted"/>
<comment type="pathway">
    <text evidence="6">Protein modification; protein ubiquitination.</text>
</comment>
<reference evidence="10" key="1">
    <citation type="submission" date="2025-05" db="UniProtKB">
        <authorList>
            <consortium name="RefSeq"/>
        </authorList>
    </citation>
    <scope>NUCLEOTIDE SEQUENCE [LARGE SCALE GENOMIC DNA]</scope>
</reference>
<feature type="region of interest" description="Disordered" evidence="7">
    <location>
        <begin position="458"/>
        <end position="539"/>
    </location>
</feature>